<evidence type="ECO:0000256" key="1">
    <source>
        <dbReference type="SAM" id="Phobius"/>
    </source>
</evidence>
<dbReference type="EMBL" id="CAXLJM020000164">
    <property type="protein sequence ID" value="CAL8145249.1"/>
    <property type="molecule type" value="Genomic_DNA"/>
</dbReference>
<dbReference type="Proteomes" id="UP001642540">
    <property type="component" value="Unassembled WGS sequence"/>
</dbReference>
<keyword evidence="1" id="KW-0812">Transmembrane</keyword>
<feature type="transmembrane region" description="Helical" evidence="1">
    <location>
        <begin position="128"/>
        <end position="149"/>
    </location>
</feature>
<reference evidence="2 3" key="1">
    <citation type="submission" date="2024-08" db="EMBL/GenBank/DDBJ databases">
        <authorList>
            <person name="Cucini C."/>
            <person name="Frati F."/>
        </authorList>
    </citation>
    <scope>NUCLEOTIDE SEQUENCE [LARGE SCALE GENOMIC DNA]</scope>
</reference>
<gene>
    <name evidence="2" type="ORF">ODALV1_LOCUS30430</name>
</gene>
<protein>
    <recommendedName>
        <fullName evidence="4">Odorant receptor</fullName>
    </recommendedName>
</protein>
<comment type="caution">
    <text evidence="2">The sequence shown here is derived from an EMBL/GenBank/DDBJ whole genome shotgun (WGS) entry which is preliminary data.</text>
</comment>
<organism evidence="2 3">
    <name type="scientific">Orchesella dallaii</name>
    <dbReference type="NCBI Taxonomy" id="48710"/>
    <lineage>
        <taxon>Eukaryota</taxon>
        <taxon>Metazoa</taxon>
        <taxon>Ecdysozoa</taxon>
        <taxon>Arthropoda</taxon>
        <taxon>Hexapoda</taxon>
        <taxon>Collembola</taxon>
        <taxon>Entomobryomorpha</taxon>
        <taxon>Entomobryoidea</taxon>
        <taxon>Orchesellidae</taxon>
        <taxon>Orchesellinae</taxon>
        <taxon>Orchesella</taxon>
    </lineage>
</organism>
<keyword evidence="1" id="KW-0472">Membrane</keyword>
<name>A0ABP1S6Q5_9HEXA</name>
<evidence type="ECO:0008006" key="4">
    <source>
        <dbReference type="Google" id="ProtNLM"/>
    </source>
</evidence>
<proteinExistence type="predicted"/>
<sequence length="386" mass="45092">MGPICFYHAFGYISAEPENGTDDIFDVDFQPRDEAFSILSGLAHIMYAFACTLMMGNFEILLITKRREFVEFINMTIQNDLRYQGRYHFINNLKNERNFLNIIQLAEIYKESLNRLPNIKRYHKESDALLLLIAVGTVVVPFILGWVIFQEFCPEHQILLRYFEIKVKLEWKYVPMLVYAIYMVLQVCDILFIIDIGGMLYLNSCPVWLEFLNPDALEIAEETPKFRCHIGCTLNESEVLRVYKEQEILQEGFNAMFGNRLVTGHHSSFLYISTCGLFICIRHWRFIHQPGFLMAPLGAILCSFAEYVEGRFAENVTDTSGEYLHSLGVLANEEPRRLRRLKKCLKSHRPLQPQLAYPYYKLTRENYLLFVNSIVDNLVSFLVSYK</sequence>
<evidence type="ECO:0000313" key="2">
    <source>
        <dbReference type="EMBL" id="CAL8145249.1"/>
    </source>
</evidence>
<accession>A0ABP1S6Q5</accession>
<keyword evidence="3" id="KW-1185">Reference proteome</keyword>
<feature type="transmembrane region" description="Helical" evidence="1">
    <location>
        <begin position="179"/>
        <end position="202"/>
    </location>
</feature>
<keyword evidence="1" id="KW-1133">Transmembrane helix</keyword>
<feature type="transmembrane region" description="Helical" evidence="1">
    <location>
        <begin position="35"/>
        <end position="58"/>
    </location>
</feature>
<evidence type="ECO:0000313" key="3">
    <source>
        <dbReference type="Proteomes" id="UP001642540"/>
    </source>
</evidence>